<dbReference type="Gene3D" id="1.10.1200.10">
    <property type="entry name" value="ACP-like"/>
    <property type="match status" value="1"/>
</dbReference>
<name>A0ABP7G2S1_9FLAO</name>
<reference evidence="3" key="1">
    <citation type="journal article" date="2019" name="Int. J. Syst. Evol. Microbiol.">
        <title>The Global Catalogue of Microorganisms (GCM) 10K type strain sequencing project: providing services to taxonomists for standard genome sequencing and annotation.</title>
        <authorList>
            <consortium name="The Broad Institute Genomics Platform"/>
            <consortium name="The Broad Institute Genome Sequencing Center for Infectious Disease"/>
            <person name="Wu L."/>
            <person name="Ma J."/>
        </authorList>
    </citation>
    <scope>NUCLEOTIDE SEQUENCE [LARGE SCALE GENOMIC DNA]</scope>
    <source>
        <strain evidence="3">JCM 17337</strain>
    </source>
</reference>
<evidence type="ECO:0000259" key="1">
    <source>
        <dbReference type="PROSITE" id="PS50075"/>
    </source>
</evidence>
<sequence length="96" mass="10944">MHVYYLKNLKNKMAEKELIEKLKNIIKPYAADTAACENLSEETDFINDLKINSANLVDIVLDIEEQFDVVIDNADMERMLDVKAAVEIIETKLAAK</sequence>
<evidence type="ECO:0000313" key="3">
    <source>
        <dbReference type="Proteomes" id="UP001500748"/>
    </source>
</evidence>
<dbReference type="Proteomes" id="UP001500748">
    <property type="component" value="Unassembled WGS sequence"/>
</dbReference>
<dbReference type="SUPFAM" id="SSF47336">
    <property type="entry name" value="ACP-like"/>
    <property type="match status" value="1"/>
</dbReference>
<proteinExistence type="predicted"/>
<organism evidence="2 3">
    <name type="scientific">Flavobacterium ginsengiterrae</name>
    <dbReference type="NCBI Taxonomy" id="871695"/>
    <lineage>
        <taxon>Bacteria</taxon>
        <taxon>Pseudomonadati</taxon>
        <taxon>Bacteroidota</taxon>
        <taxon>Flavobacteriia</taxon>
        <taxon>Flavobacteriales</taxon>
        <taxon>Flavobacteriaceae</taxon>
        <taxon>Flavobacterium</taxon>
    </lineage>
</organism>
<protein>
    <recommendedName>
        <fullName evidence="1">Carrier domain-containing protein</fullName>
    </recommendedName>
</protein>
<comment type="caution">
    <text evidence="2">The sequence shown here is derived from an EMBL/GenBank/DDBJ whole genome shotgun (WGS) entry which is preliminary data.</text>
</comment>
<dbReference type="EMBL" id="BAABDU010000001">
    <property type="protein sequence ID" value="GAA3754749.1"/>
    <property type="molecule type" value="Genomic_DNA"/>
</dbReference>
<dbReference type="Pfam" id="PF00550">
    <property type="entry name" value="PP-binding"/>
    <property type="match status" value="1"/>
</dbReference>
<dbReference type="InterPro" id="IPR036736">
    <property type="entry name" value="ACP-like_sf"/>
</dbReference>
<keyword evidence="3" id="KW-1185">Reference proteome</keyword>
<dbReference type="PROSITE" id="PS50075">
    <property type="entry name" value="CARRIER"/>
    <property type="match status" value="1"/>
</dbReference>
<accession>A0ABP7G2S1</accession>
<gene>
    <name evidence="2" type="ORF">GCM10022423_00640</name>
</gene>
<evidence type="ECO:0000313" key="2">
    <source>
        <dbReference type="EMBL" id="GAA3754749.1"/>
    </source>
</evidence>
<dbReference type="InterPro" id="IPR009081">
    <property type="entry name" value="PP-bd_ACP"/>
</dbReference>
<feature type="domain" description="Carrier" evidence="1">
    <location>
        <begin position="13"/>
        <end position="93"/>
    </location>
</feature>